<comment type="caution">
    <text evidence="2">The sequence shown here is derived from an EMBL/GenBank/DDBJ whole genome shotgun (WGS) entry which is preliminary data.</text>
</comment>
<proteinExistence type="predicted"/>
<organism evidence="2 3">
    <name type="scientific">Brachionus plicatilis</name>
    <name type="common">Marine rotifer</name>
    <name type="synonym">Brachionus muelleri</name>
    <dbReference type="NCBI Taxonomy" id="10195"/>
    <lineage>
        <taxon>Eukaryota</taxon>
        <taxon>Metazoa</taxon>
        <taxon>Spiralia</taxon>
        <taxon>Gnathifera</taxon>
        <taxon>Rotifera</taxon>
        <taxon>Eurotatoria</taxon>
        <taxon>Monogononta</taxon>
        <taxon>Pseudotrocha</taxon>
        <taxon>Ploima</taxon>
        <taxon>Brachionidae</taxon>
        <taxon>Brachionus</taxon>
    </lineage>
</organism>
<evidence type="ECO:0000313" key="2">
    <source>
        <dbReference type="EMBL" id="RNA12731.1"/>
    </source>
</evidence>
<gene>
    <name evidence="2" type="ORF">BpHYR1_032837</name>
</gene>
<reference evidence="2 3" key="1">
    <citation type="journal article" date="2018" name="Sci. Rep.">
        <title>Genomic signatures of local adaptation to the degree of environmental predictability in rotifers.</title>
        <authorList>
            <person name="Franch-Gras L."/>
            <person name="Hahn C."/>
            <person name="Garcia-Roger E.M."/>
            <person name="Carmona M.J."/>
            <person name="Serra M."/>
            <person name="Gomez A."/>
        </authorList>
    </citation>
    <scope>NUCLEOTIDE SEQUENCE [LARGE SCALE GENOMIC DNA]</scope>
    <source>
        <strain evidence="2">HYR1</strain>
    </source>
</reference>
<evidence type="ECO:0000313" key="3">
    <source>
        <dbReference type="Proteomes" id="UP000276133"/>
    </source>
</evidence>
<keyword evidence="1" id="KW-0472">Membrane</keyword>
<keyword evidence="1" id="KW-1133">Transmembrane helix</keyword>
<accession>A0A3M7QNT1</accession>
<evidence type="ECO:0000256" key="1">
    <source>
        <dbReference type="SAM" id="Phobius"/>
    </source>
</evidence>
<dbReference type="EMBL" id="REGN01005627">
    <property type="protein sequence ID" value="RNA12731.1"/>
    <property type="molecule type" value="Genomic_DNA"/>
</dbReference>
<keyword evidence="1" id="KW-0812">Transmembrane</keyword>
<keyword evidence="3" id="KW-1185">Reference proteome</keyword>
<sequence length="93" mass="9734">MLTTSLADLSASFLCVNAASNSTAIKLVSMRFKFSVLALTVVDSLLFVTLTFLSSSTAVTFFGFLVMATLPTGCLATGMATRLNCESVAPLLV</sequence>
<feature type="transmembrane region" description="Helical" evidence="1">
    <location>
        <begin position="34"/>
        <end position="53"/>
    </location>
</feature>
<dbReference type="Proteomes" id="UP000276133">
    <property type="component" value="Unassembled WGS sequence"/>
</dbReference>
<feature type="transmembrane region" description="Helical" evidence="1">
    <location>
        <begin position="60"/>
        <end position="80"/>
    </location>
</feature>
<protein>
    <submittedName>
        <fullName evidence="2">Uncharacterized protein</fullName>
    </submittedName>
</protein>
<dbReference type="AlphaFoldDB" id="A0A3M7QNT1"/>
<name>A0A3M7QNT1_BRAPC</name>